<dbReference type="GO" id="GO:0015629">
    <property type="term" value="C:actin cytoskeleton"/>
    <property type="evidence" value="ECO:0007669"/>
    <property type="project" value="TreeGrafter"/>
</dbReference>
<dbReference type="GO" id="GO:0051015">
    <property type="term" value="F:actin filament binding"/>
    <property type="evidence" value="ECO:0007669"/>
    <property type="project" value="TreeGrafter"/>
</dbReference>
<organism evidence="4 5">
    <name type="scientific">Tritrichomonas foetus</name>
    <dbReference type="NCBI Taxonomy" id="1144522"/>
    <lineage>
        <taxon>Eukaryota</taxon>
        <taxon>Metamonada</taxon>
        <taxon>Parabasalia</taxon>
        <taxon>Tritrichomonadida</taxon>
        <taxon>Tritrichomonadidae</taxon>
        <taxon>Tritrichomonas</taxon>
    </lineage>
</organism>
<feature type="coiled-coil region" evidence="3">
    <location>
        <begin position="166"/>
        <end position="454"/>
    </location>
</feature>
<evidence type="ECO:0000313" key="5">
    <source>
        <dbReference type="Proteomes" id="UP000179807"/>
    </source>
</evidence>
<feature type="coiled-coil region" evidence="3">
    <location>
        <begin position="490"/>
        <end position="531"/>
    </location>
</feature>
<keyword evidence="1" id="KW-0597">Phosphoprotein</keyword>
<proteinExistence type="predicted"/>
<keyword evidence="2 3" id="KW-0175">Coiled coil</keyword>
<dbReference type="EMBL" id="MLAK01000672">
    <property type="protein sequence ID" value="OHT08240.1"/>
    <property type="molecule type" value="Genomic_DNA"/>
</dbReference>
<dbReference type="GO" id="GO:0005737">
    <property type="term" value="C:cytoplasm"/>
    <property type="evidence" value="ECO:0007669"/>
    <property type="project" value="TreeGrafter"/>
</dbReference>
<feature type="coiled-coil region" evidence="3">
    <location>
        <begin position="560"/>
        <end position="791"/>
    </location>
</feature>
<dbReference type="GeneID" id="94837736"/>
<dbReference type="Proteomes" id="UP000179807">
    <property type="component" value="Unassembled WGS sequence"/>
</dbReference>
<protein>
    <submittedName>
        <fullName evidence="4">Uncharacterized protein</fullName>
    </submittedName>
</protein>
<feature type="coiled-coil region" evidence="3">
    <location>
        <begin position="1370"/>
        <end position="1516"/>
    </location>
</feature>
<evidence type="ECO:0000313" key="4">
    <source>
        <dbReference type="EMBL" id="OHT08240.1"/>
    </source>
</evidence>
<feature type="coiled-coil region" evidence="3">
    <location>
        <begin position="1763"/>
        <end position="1839"/>
    </location>
</feature>
<accession>A0A1J4KBG2</accession>
<dbReference type="RefSeq" id="XP_068361376.1">
    <property type="nucleotide sequence ID" value="XM_068503032.1"/>
</dbReference>
<sequence>MKAADGGSNESILSIVDYRKSTFFKSLKDILSVLSSDMFIQQMFEDKRSIHYIPDRLCEIFKEHLTDDREEIIRDLRNRLEAANVLFSYKSDILINMKIFLEQIFRDVDQLKTQIHEDIQFCRDHVLALTNASIARSFESSTNESQFLKRISECHRLFNNTIPSLRKRYESEIAEKNREIGRLNNQIKGLKKSFERANFLKEKAEDEMSANKSILIQSQAENENLKENQRKCQLFEGRVKALEKELASKNEKLEVFLKEIQSSSSIETSSKSLIVKLRNDLSQSECENRDLRFKLQKIELENQTLKNKQNLIEAEHQLFKSKLLHFNNLQNERDSLFEQCRNLNSKIFQYKSKIEHLKKWNKDMQNEIHELKREVIESTNNRNENESLVSEISQFKEELSVIQNDNYNKDMQISELSSQLNSNQRKLKETDQLLKNSEAKCIEQNDQINYLKNQLEMIDSNRSQFAQEYSKMENSFIKLKKVCRDKIQNEKELIREIDHLNHKIEAVEIENESLSSQLKESNLTISKLNESIEISCSSMKNKEKDLETMIHNKSIFEKEKSLLNQELDKVVTEMNKLRESYSISERQKRKLSQQLTSANSQMKKMSTKIKELIQKSNTLSIEKTSLTTENQKIKTDLASKRSEMRAYSDSLNNLKKKNKELVEQIKIYDNKISLLTNDKNKMSAESDKKGREKDIEIIKLKEELSNVRQNMIQIQREKDDYMHKVKAAEWKAEDFREKLENLENKMKEENNMNKDEIDQVKNEVESKAQQIFDLQQKLSELQTKIKLVERNTEVKKIDEIPKLVNSLNDTISNLEKKMTLVRSLFNIPNNDDIPSQMQKIKKLFDSLNDKEMRYKTLFGTENTFEEIQKMKLRFDDQTQKINRLMTFFEINNPDKLIDEVKTLKRQENELRTQENLIRTLLNESHLNDYPKNNSSLNNSLIESDMNVLKTQLNEEAPIIDQITDFIKASNELKSLNQKKINENSKLREMIDKILQIIDDPMSENVIESVSKMKSKLMKLKNVADKVPQLESQVTLLKNDSQKRMNEIMNLKDETFSISQENFNLKDNTEGLTKENRILQDVLTKLKMIMECTESKSNNQEIVDAVSKMKHAMDNIMMILDKSEYSEIIKTIANMKQTISQSMMLISNDDFDFSDFNKNTTNNSNPIYDSIKKMKKDLSKMETEVGTIPLFKEQNLLLKDQTLSLSKENFNLKSTSNILQAENRKMKRTLSKVTDIVTEQPANVPDFPDTIFEEDEGIPTFIRSYSHENLYSHGSKNNNFPKTYSNANIYGNTDGNLDGNNNDSSVDFINEINDISDIPIVNNVVPNDEVIVDAVDYLKKVFDRISTILNTNRSEEIIDRIVKMKNSVEKIPAMNQEKAELKTRIQKLTQENHNLQENLENILTMKEYTVNQLESLQNDHRELKQNSLQLMKEIEDHKNENTQLQTENHELQSECNELKSECTELKENMDNLKNEINEIKDFSENQSKENLILTKNFNQSQNENNSLKNTLNQLTNAIDDPDQKNIVDTVLEMKQTSRKLQSIVGSNNFVEEVSKLKNYYDRLSRNIDVSPNENIIDAAIEGYKKFKEIENELNSINDQNKSFDELFEDLINHSKTLHQINDIFESNDLSMIKSAFTQNSEKDNIVGYQKDGFNGKNVFEKVTKLSHFFKDSSVLLDSIFTIILGKDTKINFPIPPAISKKLIEFVIEFKKKYEFSKQQNDLFYSKCRSFGVICQPNEGIGPALDLLLTEVIAKERSANIERMHVELNDVRKLAEREREALESQKKKLKAKISELRSSMVKIQESTIVRENELADAIDEAKKAKRNAENERDEDIRIREELLRVVAGEIADFDFLAKRLKNNEFALLQRHRHI</sequence>
<dbReference type="InterPro" id="IPR043446">
    <property type="entry name" value="Neurabin-like"/>
</dbReference>
<comment type="caution">
    <text evidence="4">The sequence shown here is derived from an EMBL/GenBank/DDBJ whole genome shotgun (WGS) entry which is preliminary data.</text>
</comment>
<dbReference type="GO" id="GO:0007015">
    <property type="term" value="P:actin filament organization"/>
    <property type="evidence" value="ECO:0007669"/>
    <property type="project" value="TreeGrafter"/>
</dbReference>
<dbReference type="PANTHER" id="PTHR16154">
    <property type="entry name" value="NEURABIN"/>
    <property type="match status" value="1"/>
</dbReference>
<name>A0A1J4KBG2_9EUKA</name>
<evidence type="ECO:0000256" key="3">
    <source>
        <dbReference type="SAM" id="Coils"/>
    </source>
</evidence>
<dbReference type="VEuPathDB" id="TrichDB:TRFO_23223"/>
<dbReference type="PANTHER" id="PTHR16154:SF28">
    <property type="entry name" value="STERILE ALPHA MOTIF DOMAIN-CONTAINING PROTEIN 14"/>
    <property type="match status" value="1"/>
</dbReference>
<reference evidence="4" key="1">
    <citation type="submission" date="2016-10" db="EMBL/GenBank/DDBJ databases">
        <authorList>
            <person name="Benchimol M."/>
            <person name="Almeida L.G."/>
            <person name="Vasconcelos A.T."/>
            <person name="Perreira-Neves A."/>
            <person name="Rosa I.A."/>
            <person name="Tasca T."/>
            <person name="Bogo M.R."/>
            <person name="de Souza W."/>
        </authorList>
    </citation>
    <scope>NUCLEOTIDE SEQUENCE [LARGE SCALE GENOMIC DNA]</scope>
    <source>
        <strain evidence="4">K</strain>
    </source>
</reference>
<evidence type="ECO:0000256" key="2">
    <source>
        <dbReference type="ARBA" id="ARBA00023054"/>
    </source>
</evidence>
<keyword evidence="5" id="KW-1185">Reference proteome</keyword>
<dbReference type="Gene3D" id="1.10.287.1490">
    <property type="match status" value="1"/>
</dbReference>
<dbReference type="GO" id="GO:0019722">
    <property type="term" value="P:calcium-mediated signaling"/>
    <property type="evidence" value="ECO:0007669"/>
    <property type="project" value="TreeGrafter"/>
</dbReference>
<gene>
    <name evidence="4" type="ORF">TRFO_23223</name>
</gene>
<evidence type="ECO:0000256" key="1">
    <source>
        <dbReference type="ARBA" id="ARBA00022553"/>
    </source>
</evidence>